<evidence type="ECO:0000256" key="1">
    <source>
        <dbReference type="SAM" id="Phobius"/>
    </source>
</evidence>
<reference evidence="2 3" key="2">
    <citation type="submission" date="2018-11" db="EMBL/GenBank/DDBJ databases">
        <authorList>
            <consortium name="Pathogen Informatics"/>
        </authorList>
    </citation>
    <scope>NUCLEOTIDE SEQUENCE [LARGE SCALE GENOMIC DNA]</scope>
</reference>
<dbReference type="Proteomes" id="UP000270296">
    <property type="component" value="Unassembled WGS sequence"/>
</dbReference>
<dbReference type="WBParaSite" id="SBAD_0000251201-mRNA-1">
    <property type="protein sequence ID" value="SBAD_0000251201-mRNA-1"/>
    <property type="gene ID" value="SBAD_0000251201"/>
</dbReference>
<evidence type="ECO:0000313" key="3">
    <source>
        <dbReference type="Proteomes" id="UP000270296"/>
    </source>
</evidence>
<keyword evidence="3" id="KW-1185">Reference proteome</keyword>
<organism evidence="4">
    <name type="scientific">Soboliphyme baturini</name>
    <dbReference type="NCBI Taxonomy" id="241478"/>
    <lineage>
        <taxon>Eukaryota</taxon>
        <taxon>Metazoa</taxon>
        <taxon>Ecdysozoa</taxon>
        <taxon>Nematoda</taxon>
        <taxon>Enoplea</taxon>
        <taxon>Dorylaimia</taxon>
        <taxon>Dioctophymatida</taxon>
        <taxon>Dioctophymatoidea</taxon>
        <taxon>Soboliphymatidae</taxon>
        <taxon>Soboliphyme</taxon>
    </lineage>
</organism>
<dbReference type="EMBL" id="UZAM01007208">
    <property type="protein sequence ID" value="VDO97504.1"/>
    <property type="molecule type" value="Genomic_DNA"/>
</dbReference>
<evidence type="ECO:0000313" key="2">
    <source>
        <dbReference type="EMBL" id="VDO97504.1"/>
    </source>
</evidence>
<keyword evidence="1" id="KW-0472">Membrane</keyword>
<keyword evidence="1" id="KW-1133">Transmembrane helix</keyword>
<name>A0A183IFK5_9BILA</name>
<proteinExistence type="predicted"/>
<accession>A0A183IFK5</accession>
<sequence length="343" mass="38430">MVKSGDLLHILMSLGYPGCSLELKAAIDECLKDTKSARFILYLCDVARVNIELNKLYDPIPFSSNVEKDCNEQKIPSQAVQNIKIIETIKEFDSTYGALYPASDKVHGVVVTHQCVCEDLSSVLKKIRRFLSQIAAGFGEEVDGTVMVYCQTEDQLARMLRHFLNYDSNTNHRLMEEVDSAQSAVSLKILNVARNKETTTRLNYVTEAIENVKAGNYKRRRNLPKKIPIATVEKEVSKVVAKAMDGEQISMAAHRKVISDMNEQSHRLRVIEVGLFETIHTLNTTVMFLGHLAEFIPKLAICFLISVTVILAIAVPQEMIDVVSASEMVHQMLSDAIKVKKSK</sequence>
<gene>
    <name evidence="2" type="ORF">SBAD_LOCUS2399</name>
</gene>
<reference evidence="4" key="1">
    <citation type="submission" date="2016-06" db="UniProtKB">
        <authorList>
            <consortium name="WormBaseParasite"/>
        </authorList>
    </citation>
    <scope>IDENTIFICATION</scope>
</reference>
<evidence type="ECO:0000313" key="4">
    <source>
        <dbReference type="WBParaSite" id="SBAD_0000251201-mRNA-1"/>
    </source>
</evidence>
<protein>
    <submittedName>
        <fullName evidence="4">AIG1-type G domain-containing protein</fullName>
    </submittedName>
</protein>
<dbReference type="AlphaFoldDB" id="A0A183IFK5"/>
<keyword evidence="1" id="KW-0812">Transmembrane</keyword>
<feature type="transmembrane region" description="Helical" evidence="1">
    <location>
        <begin position="295"/>
        <end position="315"/>
    </location>
</feature>